<protein>
    <submittedName>
        <fullName evidence="5">Replication protein A DNA-binding subunit</fullName>
    </submittedName>
</protein>
<evidence type="ECO:0000256" key="1">
    <source>
        <dbReference type="ARBA" id="ARBA00023125"/>
    </source>
</evidence>
<organism evidence="5">
    <name type="scientific">Zea mays</name>
    <name type="common">Maize</name>
    <dbReference type="NCBI Taxonomy" id="4577"/>
    <lineage>
        <taxon>Eukaryota</taxon>
        <taxon>Viridiplantae</taxon>
        <taxon>Streptophyta</taxon>
        <taxon>Embryophyta</taxon>
        <taxon>Tracheophyta</taxon>
        <taxon>Spermatophyta</taxon>
        <taxon>Magnoliopsida</taxon>
        <taxon>Liliopsida</taxon>
        <taxon>Poales</taxon>
        <taxon>Poaceae</taxon>
        <taxon>PACMAD clade</taxon>
        <taxon>Panicoideae</taxon>
        <taxon>Andropogonodae</taxon>
        <taxon>Andropogoneae</taxon>
        <taxon>Tripsacinae</taxon>
        <taxon>Zea</taxon>
    </lineage>
</organism>
<dbReference type="CDD" id="cd04481">
    <property type="entry name" value="RPA1_DBD_B_like"/>
    <property type="match status" value="1"/>
</dbReference>
<accession>A0A3L6DV52</accession>
<dbReference type="Gene3D" id="2.40.50.140">
    <property type="entry name" value="Nucleic acid-binding proteins"/>
    <property type="match status" value="3"/>
</dbReference>
<dbReference type="ExpressionAtlas" id="A0A3L6DV52">
    <property type="expression patterns" value="baseline and differential"/>
</dbReference>
<keyword evidence="1 5" id="KW-0238">DNA-binding</keyword>
<evidence type="ECO:0000256" key="2">
    <source>
        <dbReference type="SAM" id="MobiDB-lite"/>
    </source>
</evidence>
<gene>
    <name evidence="5" type="primary">RpA-70</name>
    <name evidence="5" type="ORF">Zm00014a_003103</name>
</gene>
<reference evidence="5" key="1">
    <citation type="journal article" date="2018" name="Nat. Genet.">
        <title>Extensive intraspecific gene order and gene structural variations between Mo17 and other maize genomes.</title>
        <authorList>
            <person name="Sun S."/>
            <person name="Zhou Y."/>
            <person name="Chen J."/>
            <person name="Shi J."/>
            <person name="Zhao H."/>
            <person name="Zhao H."/>
            <person name="Song W."/>
            <person name="Zhang M."/>
            <person name="Cui Y."/>
            <person name="Dong X."/>
            <person name="Liu H."/>
            <person name="Ma X."/>
            <person name="Jiao Y."/>
            <person name="Wang B."/>
            <person name="Wei X."/>
            <person name="Stein J.C."/>
            <person name="Glaubitz J.C."/>
            <person name="Lu F."/>
            <person name="Yu G."/>
            <person name="Liang C."/>
            <person name="Fengler K."/>
            <person name="Li B."/>
            <person name="Rafalski A."/>
            <person name="Schnable P.S."/>
            <person name="Ware D.H."/>
            <person name="Buckler E.S."/>
            <person name="Lai J."/>
        </authorList>
    </citation>
    <scope>NUCLEOTIDE SEQUENCE [LARGE SCALE GENOMIC DNA]</scope>
    <source>
        <tissue evidence="5">Seedling</tissue>
    </source>
</reference>
<dbReference type="Pfam" id="PF02721">
    <property type="entry name" value="DUF223"/>
    <property type="match status" value="1"/>
</dbReference>
<dbReference type="GO" id="GO:0003677">
    <property type="term" value="F:DNA binding"/>
    <property type="evidence" value="ECO:0007669"/>
    <property type="project" value="UniProtKB-KW"/>
</dbReference>
<dbReference type="EMBL" id="NCVQ01000008">
    <property type="protein sequence ID" value="PWZ12505.1"/>
    <property type="molecule type" value="Genomic_DNA"/>
</dbReference>
<dbReference type="PANTHER" id="PTHR47165">
    <property type="entry name" value="OS03G0429900 PROTEIN"/>
    <property type="match status" value="1"/>
</dbReference>
<dbReference type="Proteomes" id="UP000251960">
    <property type="component" value="Chromosome 7"/>
</dbReference>
<feature type="domain" description="Replication protein A 70 kDa DNA-binding subunit B/D first OB fold" evidence="3">
    <location>
        <begin position="487"/>
        <end position="587"/>
    </location>
</feature>
<evidence type="ECO:0000313" key="5">
    <source>
        <dbReference type="EMBL" id="PWZ12505.1"/>
    </source>
</evidence>
<sequence>MAALERCEGRYWLSCGAEMKLGGGGRLHVLLLCTPNSNPPATETLYGCLLDLSSGSGAPILDAQQVFEWLLQPHTDKGKKVGLPLQSPPKRSYPSSAEDKIREVRIYGNYFDMDPVNPNSHRKRNYNNACYAPSTLTHAEARRIRKRVLDQRKLALAGSSMPSQHTPTLQCGHFDPEFVKTIKGGKVRIPAYKPRPEPLLSLARFDGDVVSKTFMQNIRQYNCLFAFTSMGAHIDRSLNDGRGPPVFKVCGQIHHRIGSLLPMTDQPPKFLQLYVYDTSHEVNNRIRSLSSDDAPDSPIQPQIVNELLQMLDTHNPFAKKFRIARERLTEHADEEFIIRIIGAKEGDPVQYDMPTTDDLAMLIIGDFSLETFKRDIIIETRNSELKRISSLHPAYMALQYPLLFPYGERGFQIGVMYSGIQNKQPNSRIHMTMQDYYCYQFHYKPGQPNPFLSYGILSNQAKVDARACIDENRLTYILNNQDKLRIENLQELDLKSTNAAIRVRIIRKWEFRGATNDGPLRHVNLILADEQGTAIHAEIQAPLVADKGSLIQIDKVYELKRFRVTPSRNYYKPVDNSMMIQFTLYTQAKLVQDPPPTFPRYAYKLTSFENIGNNVDNKTYLIDVLGILTEIGSLHHVGYNNSNIIRDIFLKDINNTSTKVTLWGHQASSFSVDNNCDENDNKPVVVLFVGCLAKRFKGEAYLSATAACTWYFNPDIPEAQVYYSKNKVSNALSLYHASYKMVDGGSHPVSSATSLHPRHLLGTNAQHAMGQKLSSAHRYKLSFIATDGTSEAEFFCFDTIAKRIVGKSCQTLFSTSDVSRGPPPDLAAIVSLKFTFAVTINMSAFSVTNRVFSILSVLTNHGRQASIPYATQNLSQQQMLTQDNTLDVKTTQESPATSFAKLSTSTKQENVPRRRLTYSEMLQDTNDYICSYTKTIVCSYCNKNTYYNPLLLNTYL</sequence>
<evidence type="ECO:0000259" key="3">
    <source>
        <dbReference type="Pfam" id="PF02721"/>
    </source>
</evidence>
<proteinExistence type="predicted"/>
<feature type="region of interest" description="Disordered" evidence="2">
    <location>
        <begin position="77"/>
        <end position="97"/>
    </location>
</feature>
<dbReference type="Pfam" id="PF16900">
    <property type="entry name" value="REPA_OB_2"/>
    <property type="match status" value="1"/>
</dbReference>
<feature type="domain" description="Replication protein A OB" evidence="4">
    <location>
        <begin position="618"/>
        <end position="704"/>
    </location>
</feature>
<dbReference type="InterPro" id="IPR012340">
    <property type="entry name" value="NA-bd_OB-fold"/>
</dbReference>
<dbReference type="InterPro" id="IPR003871">
    <property type="entry name" value="RFA1B/D_OB_1st"/>
</dbReference>
<comment type="caution">
    <text evidence="5">The sequence shown here is derived from an EMBL/GenBank/DDBJ whole genome shotgun (WGS) entry which is preliminary data.</text>
</comment>
<dbReference type="InterPro" id="IPR031657">
    <property type="entry name" value="REPA_OB_2"/>
</dbReference>
<name>A0A3L6DV52_MAIZE</name>
<dbReference type="SUPFAM" id="SSF50249">
    <property type="entry name" value="Nucleic acid-binding proteins"/>
    <property type="match status" value="2"/>
</dbReference>
<dbReference type="PANTHER" id="PTHR47165:SF3">
    <property type="entry name" value="RETROTRANSPOSON-LIKE PROTEIN"/>
    <property type="match status" value="1"/>
</dbReference>
<evidence type="ECO:0000259" key="4">
    <source>
        <dbReference type="Pfam" id="PF16900"/>
    </source>
</evidence>
<dbReference type="AlphaFoldDB" id="A0A3L6DV52"/>
<dbReference type="CDD" id="cd04480">
    <property type="entry name" value="RPA1_DBD_A_like"/>
    <property type="match status" value="1"/>
</dbReference>